<keyword evidence="10" id="KW-1133">Transmembrane helix</keyword>
<comment type="catalytic activity">
    <reaction evidence="1">
        <text>S-ubiquitinyl-[E2 ubiquitin-conjugating enzyme]-L-cysteine + [acceptor protein]-L-lysine = [E2 ubiquitin-conjugating enzyme]-L-cysteine + N(6)-ubiquitinyl-[acceptor protein]-L-lysine.</text>
        <dbReference type="EC" id="2.3.2.27"/>
    </reaction>
</comment>
<evidence type="ECO:0000256" key="1">
    <source>
        <dbReference type="ARBA" id="ARBA00000900"/>
    </source>
</evidence>
<dbReference type="Proteomes" id="UP001412067">
    <property type="component" value="Unassembled WGS sequence"/>
</dbReference>
<evidence type="ECO:0000256" key="10">
    <source>
        <dbReference type="SAM" id="Phobius"/>
    </source>
</evidence>
<keyword evidence="10" id="KW-0812">Transmembrane</keyword>
<dbReference type="InterPro" id="IPR013083">
    <property type="entry name" value="Znf_RING/FYVE/PHD"/>
</dbReference>
<keyword evidence="6 9" id="KW-0863">Zinc-finger</keyword>
<keyword evidence="4" id="KW-0808">Transferase</keyword>
<comment type="caution">
    <text evidence="12">The sequence shown here is derived from an EMBL/GenBank/DDBJ whole genome shotgun (WGS) entry which is preliminary data.</text>
</comment>
<keyword evidence="13" id="KW-1185">Reference proteome</keyword>
<comment type="pathway">
    <text evidence="2">Protein modification; protein ubiquitination.</text>
</comment>
<proteinExistence type="predicted"/>
<accession>A0ABR2LIG1</accession>
<name>A0ABR2LIG1_9ASPA</name>
<dbReference type="SMART" id="SM00184">
    <property type="entry name" value="RING"/>
    <property type="match status" value="1"/>
</dbReference>
<keyword evidence="8" id="KW-0862">Zinc</keyword>
<sequence length="287" mass="31282">MGNDNLSPDSVFKSRDSGMSVNMNSQLLIGAVVFLFLSAIFTIFVYVYSKTYWLQRMTARRRSHFEFATGDDSVTTRGLDPGVLRSLPVTVFSRSEFNDGLECSVCLCELTEGEEARLLPKCSHWFHLQCIDMWFHSHSTCPLCRCHVGPEASSNNETPLPSTASPASEHPLLSESQFRINQGRVSGGFSGHQDRSLVIAVPNGIAEGLNSTITPLGTMSSPAEVARSPGMLKFTTLRRLLSRGRSNGSSSCGSHIECDIEQGSVRDGAISGERRGSSLVLLRTNGD</sequence>
<dbReference type="InterPro" id="IPR044600">
    <property type="entry name" value="ATL1/ATL16-like"/>
</dbReference>
<dbReference type="SUPFAM" id="SSF57850">
    <property type="entry name" value="RING/U-box"/>
    <property type="match status" value="1"/>
</dbReference>
<evidence type="ECO:0000256" key="5">
    <source>
        <dbReference type="ARBA" id="ARBA00022723"/>
    </source>
</evidence>
<gene>
    <name evidence="12" type="primary">ATL3</name>
    <name evidence="12" type="ORF">KSP40_PGU021420</name>
</gene>
<keyword evidence="5" id="KW-0479">Metal-binding</keyword>
<evidence type="ECO:0000313" key="12">
    <source>
        <dbReference type="EMBL" id="KAK8941959.1"/>
    </source>
</evidence>
<dbReference type="Gene3D" id="3.30.40.10">
    <property type="entry name" value="Zinc/RING finger domain, C3HC4 (zinc finger)"/>
    <property type="match status" value="1"/>
</dbReference>
<evidence type="ECO:0000313" key="13">
    <source>
        <dbReference type="Proteomes" id="UP001412067"/>
    </source>
</evidence>
<evidence type="ECO:0000256" key="4">
    <source>
        <dbReference type="ARBA" id="ARBA00022679"/>
    </source>
</evidence>
<evidence type="ECO:0000256" key="3">
    <source>
        <dbReference type="ARBA" id="ARBA00012483"/>
    </source>
</evidence>
<dbReference type="EMBL" id="JBBWWR010000019">
    <property type="protein sequence ID" value="KAK8941959.1"/>
    <property type="molecule type" value="Genomic_DNA"/>
</dbReference>
<dbReference type="CDD" id="cd16461">
    <property type="entry name" value="RING-H2_EL5-like"/>
    <property type="match status" value="1"/>
</dbReference>
<evidence type="ECO:0000259" key="11">
    <source>
        <dbReference type="PROSITE" id="PS50089"/>
    </source>
</evidence>
<evidence type="ECO:0000256" key="8">
    <source>
        <dbReference type="ARBA" id="ARBA00022833"/>
    </source>
</evidence>
<keyword evidence="10" id="KW-0472">Membrane</keyword>
<dbReference type="PANTHER" id="PTHR46913:SF22">
    <property type="entry name" value="RING-TYPE E3 UBIQUITIN TRANSFERASE"/>
    <property type="match status" value="1"/>
</dbReference>
<protein>
    <recommendedName>
        <fullName evidence="3">RING-type E3 ubiquitin transferase</fullName>
        <ecNumber evidence="3">2.3.2.27</ecNumber>
    </recommendedName>
</protein>
<dbReference type="PANTHER" id="PTHR46913">
    <property type="entry name" value="RING-H2 FINGER PROTEIN ATL16"/>
    <property type="match status" value="1"/>
</dbReference>
<feature type="domain" description="RING-type" evidence="11">
    <location>
        <begin position="103"/>
        <end position="145"/>
    </location>
</feature>
<reference evidence="12 13" key="1">
    <citation type="journal article" date="2022" name="Nat. Plants">
        <title>Genomes of leafy and leafless Platanthera orchids illuminate the evolution of mycoheterotrophy.</title>
        <authorList>
            <person name="Li M.H."/>
            <person name="Liu K.W."/>
            <person name="Li Z."/>
            <person name="Lu H.C."/>
            <person name="Ye Q.L."/>
            <person name="Zhang D."/>
            <person name="Wang J.Y."/>
            <person name="Li Y.F."/>
            <person name="Zhong Z.M."/>
            <person name="Liu X."/>
            <person name="Yu X."/>
            <person name="Liu D.K."/>
            <person name="Tu X.D."/>
            <person name="Liu B."/>
            <person name="Hao Y."/>
            <person name="Liao X.Y."/>
            <person name="Jiang Y.T."/>
            <person name="Sun W.H."/>
            <person name="Chen J."/>
            <person name="Chen Y.Q."/>
            <person name="Ai Y."/>
            <person name="Zhai J.W."/>
            <person name="Wu S.S."/>
            <person name="Zhou Z."/>
            <person name="Hsiao Y.Y."/>
            <person name="Wu W.L."/>
            <person name="Chen Y.Y."/>
            <person name="Lin Y.F."/>
            <person name="Hsu J.L."/>
            <person name="Li C.Y."/>
            <person name="Wang Z.W."/>
            <person name="Zhao X."/>
            <person name="Zhong W.Y."/>
            <person name="Ma X.K."/>
            <person name="Ma L."/>
            <person name="Huang J."/>
            <person name="Chen G.Z."/>
            <person name="Huang M.Z."/>
            <person name="Huang L."/>
            <person name="Peng D.H."/>
            <person name="Luo Y.B."/>
            <person name="Zou S.Q."/>
            <person name="Chen S.P."/>
            <person name="Lan S."/>
            <person name="Tsai W.C."/>
            <person name="Van de Peer Y."/>
            <person name="Liu Z.J."/>
        </authorList>
    </citation>
    <scope>NUCLEOTIDE SEQUENCE [LARGE SCALE GENOMIC DNA]</scope>
    <source>
        <strain evidence="12">Lor288</strain>
    </source>
</reference>
<dbReference type="PROSITE" id="PS50089">
    <property type="entry name" value="ZF_RING_2"/>
    <property type="match status" value="1"/>
</dbReference>
<evidence type="ECO:0000256" key="9">
    <source>
        <dbReference type="PROSITE-ProRule" id="PRU00175"/>
    </source>
</evidence>
<organism evidence="12 13">
    <name type="scientific">Platanthera guangdongensis</name>
    <dbReference type="NCBI Taxonomy" id="2320717"/>
    <lineage>
        <taxon>Eukaryota</taxon>
        <taxon>Viridiplantae</taxon>
        <taxon>Streptophyta</taxon>
        <taxon>Embryophyta</taxon>
        <taxon>Tracheophyta</taxon>
        <taxon>Spermatophyta</taxon>
        <taxon>Magnoliopsida</taxon>
        <taxon>Liliopsida</taxon>
        <taxon>Asparagales</taxon>
        <taxon>Orchidaceae</taxon>
        <taxon>Orchidoideae</taxon>
        <taxon>Orchideae</taxon>
        <taxon>Orchidinae</taxon>
        <taxon>Platanthera</taxon>
    </lineage>
</organism>
<evidence type="ECO:0000256" key="7">
    <source>
        <dbReference type="ARBA" id="ARBA00022786"/>
    </source>
</evidence>
<keyword evidence="7" id="KW-0833">Ubl conjugation pathway</keyword>
<dbReference type="InterPro" id="IPR001841">
    <property type="entry name" value="Znf_RING"/>
</dbReference>
<evidence type="ECO:0000256" key="6">
    <source>
        <dbReference type="ARBA" id="ARBA00022771"/>
    </source>
</evidence>
<evidence type="ECO:0000256" key="2">
    <source>
        <dbReference type="ARBA" id="ARBA00004906"/>
    </source>
</evidence>
<dbReference type="EC" id="2.3.2.27" evidence="3"/>
<dbReference type="Pfam" id="PF13639">
    <property type="entry name" value="zf-RING_2"/>
    <property type="match status" value="1"/>
</dbReference>
<feature type="transmembrane region" description="Helical" evidence="10">
    <location>
        <begin position="27"/>
        <end position="48"/>
    </location>
</feature>